<dbReference type="Proteomes" id="UP000233100">
    <property type="component" value="Chromosome 16"/>
</dbReference>
<proteinExistence type="predicted"/>
<dbReference type="PANTHER" id="PTHR12138:SF75">
    <property type="entry name" value="SECRETED PROTEIN"/>
    <property type="match status" value="1"/>
</dbReference>
<evidence type="ECO:0000313" key="2">
    <source>
        <dbReference type="Proteomes" id="UP000233100"/>
    </source>
</evidence>
<organism evidence="1 2">
    <name type="scientific">Macaca fascicularis</name>
    <name type="common">Crab-eating macaque</name>
    <name type="synonym">Cynomolgus monkey</name>
    <dbReference type="NCBI Taxonomy" id="9541"/>
    <lineage>
        <taxon>Eukaryota</taxon>
        <taxon>Metazoa</taxon>
        <taxon>Chordata</taxon>
        <taxon>Craniata</taxon>
        <taxon>Vertebrata</taxon>
        <taxon>Euteleostomi</taxon>
        <taxon>Mammalia</taxon>
        <taxon>Eutheria</taxon>
        <taxon>Euarchontoglires</taxon>
        <taxon>Primates</taxon>
        <taxon>Haplorrhini</taxon>
        <taxon>Catarrhini</taxon>
        <taxon>Cercopithecidae</taxon>
        <taxon>Cercopithecinae</taxon>
        <taxon>Macaca</taxon>
    </lineage>
</organism>
<name>A0A7N9DCH6_MACFA</name>
<reference evidence="1" key="3">
    <citation type="submission" date="2025-09" db="UniProtKB">
        <authorList>
            <consortium name="Ensembl"/>
        </authorList>
    </citation>
    <scope>IDENTIFICATION</scope>
</reference>
<keyword evidence="2" id="KW-1185">Reference proteome</keyword>
<dbReference type="AlphaFoldDB" id="A0A7N9DCH6"/>
<dbReference type="PANTHER" id="PTHR12138">
    <property type="entry name" value="PRIMATE-EXPANDED PROTEIN FAMILY"/>
    <property type="match status" value="1"/>
</dbReference>
<sequence>MERKIVHLSQHMKIHFLLCAWYEFLFKHQICDFSGIFKTYFFFYFLRWSLALLPRLECSGLISAHCKLRLPGSHHSPASASRVAGTTVHACNPSYSEGWGRRIL</sequence>
<dbReference type="GeneTree" id="ENSGT00940000163505"/>
<reference evidence="1" key="2">
    <citation type="submission" date="2025-08" db="UniProtKB">
        <authorList>
            <consortium name="Ensembl"/>
        </authorList>
    </citation>
    <scope>IDENTIFICATION</scope>
</reference>
<accession>A0A7N9DCH6</accession>
<evidence type="ECO:0000313" key="1">
    <source>
        <dbReference type="Ensembl" id="ENSMFAP00000060661.1"/>
    </source>
</evidence>
<protein>
    <submittedName>
        <fullName evidence="1">Uncharacterized protein</fullName>
    </submittedName>
</protein>
<dbReference type="Ensembl" id="ENSMFAT00000099974.1">
    <property type="protein sequence ID" value="ENSMFAP00000060661.1"/>
    <property type="gene ID" value="ENSMFAG00000055548.1"/>
</dbReference>
<reference evidence="1 2" key="1">
    <citation type="submission" date="2013-03" db="EMBL/GenBank/DDBJ databases">
        <authorList>
            <person name="Warren W."/>
            <person name="Wilson R.K."/>
        </authorList>
    </citation>
    <scope>NUCLEOTIDE SEQUENCE</scope>
</reference>